<evidence type="ECO:0000256" key="1">
    <source>
        <dbReference type="SAM" id="Phobius"/>
    </source>
</evidence>
<gene>
    <name evidence="2" type="ORF">AMORRO_LOCUS17680</name>
</gene>
<dbReference type="Proteomes" id="UP000789342">
    <property type="component" value="Unassembled WGS sequence"/>
</dbReference>
<organism evidence="2 3">
    <name type="scientific">Acaulospora morrowiae</name>
    <dbReference type="NCBI Taxonomy" id="94023"/>
    <lineage>
        <taxon>Eukaryota</taxon>
        <taxon>Fungi</taxon>
        <taxon>Fungi incertae sedis</taxon>
        <taxon>Mucoromycota</taxon>
        <taxon>Glomeromycotina</taxon>
        <taxon>Glomeromycetes</taxon>
        <taxon>Diversisporales</taxon>
        <taxon>Acaulosporaceae</taxon>
        <taxon>Acaulospora</taxon>
    </lineage>
</organism>
<dbReference type="EMBL" id="CAJVPV010056293">
    <property type="protein sequence ID" value="CAG8785478.1"/>
    <property type="molecule type" value="Genomic_DNA"/>
</dbReference>
<name>A0A9N9P3U2_9GLOM</name>
<keyword evidence="1" id="KW-0812">Transmembrane</keyword>
<dbReference type="OrthoDB" id="191139at2759"/>
<accession>A0A9N9P3U2</accession>
<reference evidence="2" key="1">
    <citation type="submission" date="2021-06" db="EMBL/GenBank/DDBJ databases">
        <authorList>
            <person name="Kallberg Y."/>
            <person name="Tangrot J."/>
            <person name="Rosling A."/>
        </authorList>
    </citation>
    <scope>NUCLEOTIDE SEQUENCE</scope>
    <source>
        <strain evidence="2">CL551</strain>
    </source>
</reference>
<proteinExistence type="predicted"/>
<keyword evidence="3" id="KW-1185">Reference proteome</keyword>
<keyword evidence="1" id="KW-1133">Transmembrane helix</keyword>
<feature type="non-terminal residue" evidence="2">
    <location>
        <position position="45"/>
    </location>
</feature>
<comment type="caution">
    <text evidence="2">The sequence shown here is derived from an EMBL/GenBank/DDBJ whole genome shotgun (WGS) entry which is preliminary data.</text>
</comment>
<sequence>MFDSKLVDYTTILFASINSTLHVLLMCFVGYVAAKYGMITSEIEK</sequence>
<keyword evidence="1" id="KW-0472">Membrane</keyword>
<protein>
    <submittedName>
        <fullName evidence="2">15321_t:CDS:1</fullName>
    </submittedName>
</protein>
<feature type="transmembrane region" description="Helical" evidence="1">
    <location>
        <begin position="12"/>
        <end position="34"/>
    </location>
</feature>
<dbReference type="AlphaFoldDB" id="A0A9N9P3U2"/>
<evidence type="ECO:0000313" key="3">
    <source>
        <dbReference type="Proteomes" id="UP000789342"/>
    </source>
</evidence>
<evidence type="ECO:0000313" key="2">
    <source>
        <dbReference type="EMBL" id="CAG8785478.1"/>
    </source>
</evidence>